<dbReference type="RefSeq" id="WP_106777157.1">
    <property type="nucleotide sequence ID" value="NZ_JBGGGQ010000004.1"/>
</dbReference>
<protein>
    <submittedName>
        <fullName evidence="2">DNA replication protein DnaC</fullName>
    </submittedName>
</protein>
<dbReference type="CDD" id="cd00009">
    <property type="entry name" value="AAA"/>
    <property type="match status" value="1"/>
</dbReference>
<dbReference type="PANTHER" id="PTHR30050">
    <property type="entry name" value="CHROMOSOMAL REPLICATION INITIATOR PROTEIN DNAA"/>
    <property type="match status" value="1"/>
</dbReference>
<keyword evidence="3" id="KW-1185">Reference proteome</keyword>
<evidence type="ECO:0000313" key="3">
    <source>
        <dbReference type="Proteomes" id="UP000241434"/>
    </source>
</evidence>
<dbReference type="GO" id="GO:0006260">
    <property type="term" value="P:DNA replication"/>
    <property type="evidence" value="ECO:0007669"/>
    <property type="project" value="TreeGrafter"/>
</dbReference>
<reference evidence="2" key="1">
    <citation type="thesis" date="2015" institute="Rutgers" country="The State University of New Jersey, 14 College Farm Rd., New Brunswick, NJ, USA">
        <title>Ammonia toxicity in bacteria and its implications for treatment of and resource recovery from highly nitrogenous organic wastes.</title>
        <authorList>
            <person name="Luther A.K."/>
        </authorList>
    </citation>
    <scope>NUCLEOTIDE SEQUENCE</scope>
    <source>
        <strain evidence="2">RT-10B</strain>
    </source>
</reference>
<gene>
    <name evidence="2" type="ORF">UF10_07330</name>
</gene>
<proteinExistence type="predicted"/>
<dbReference type="NCBIfam" id="NF005304">
    <property type="entry name" value="PRK06835.1"/>
    <property type="match status" value="1"/>
</dbReference>
<dbReference type="SUPFAM" id="SSF52540">
    <property type="entry name" value="P-loop containing nucleoside triphosphate hydrolases"/>
    <property type="match status" value="1"/>
</dbReference>
<evidence type="ECO:0000259" key="1">
    <source>
        <dbReference type="Pfam" id="PF01695"/>
    </source>
</evidence>
<dbReference type="Pfam" id="PF01695">
    <property type="entry name" value="IstB_IS21"/>
    <property type="match status" value="1"/>
</dbReference>
<name>A0A2P7PZD4_9FIRM</name>
<dbReference type="Gene3D" id="3.40.50.300">
    <property type="entry name" value="P-loop containing nucleotide triphosphate hydrolases"/>
    <property type="match status" value="1"/>
</dbReference>
<sequence>MNKEKMRKIMLEYQYKRDKHQDLLEERSKEIFEKYPAIKSISEEIQSIGLKMTRLVISGASEEELSNLSKQQNELIKRKNEMFVENNIPIDYLELKYDCEKCKDTAFLENGKRCNCLKQRMLNDSYAMSNLEEILSLDNFENFNLDLFSDDIAEGRSLSPRENMKNIFMDTQNYIFNFDKKEGSKKDNLLFSGDTGLGKTFLCSCIAKDLLDKGYTVIYQTAFNLMEVIERYKFKTDSFSYLDEENYNNLFTCDLLIIDDLGTEMVNSFTASELFNIINSRLNSRKKIIISTNLSLSEIRNSYTDRIVSRIVGNFQMYQFYGSDLRFK</sequence>
<dbReference type="InterPro" id="IPR002611">
    <property type="entry name" value="IstB_ATP-bd"/>
</dbReference>
<dbReference type="GO" id="GO:0005524">
    <property type="term" value="F:ATP binding"/>
    <property type="evidence" value="ECO:0007669"/>
    <property type="project" value="InterPro"/>
</dbReference>
<dbReference type="Proteomes" id="UP000241434">
    <property type="component" value="Unassembled WGS sequence"/>
</dbReference>
<organism evidence="2 3">
    <name type="scientific">Peptostreptococcus russellii</name>
    <dbReference type="NCBI Taxonomy" id="215200"/>
    <lineage>
        <taxon>Bacteria</taxon>
        <taxon>Bacillati</taxon>
        <taxon>Bacillota</taxon>
        <taxon>Clostridia</taxon>
        <taxon>Peptostreptococcales</taxon>
        <taxon>Peptostreptococcaceae</taxon>
        <taxon>Peptostreptococcus</taxon>
    </lineage>
</organism>
<dbReference type="OrthoDB" id="9776217at2"/>
<comment type="caution">
    <text evidence="2">The sequence shown here is derived from an EMBL/GenBank/DDBJ whole genome shotgun (WGS) entry which is preliminary data.</text>
</comment>
<dbReference type="AlphaFoldDB" id="A0A2P7PZD4"/>
<dbReference type="PANTHER" id="PTHR30050:SF4">
    <property type="entry name" value="ATP-BINDING PROTEIN RV3427C IN INSERTION SEQUENCE-RELATED"/>
    <property type="match status" value="1"/>
</dbReference>
<accession>A0A2P7PZD4</accession>
<feature type="domain" description="IstB-like ATP-binding" evidence="1">
    <location>
        <begin position="185"/>
        <end position="308"/>
    </location>
</feature>
<dbReference type="InterPro" id="IPR027417">
    <property type="entry name" value="P-loop_NTPase"/>
</dbReference>
<evidence type="ECO:0000313" key="2">
    <source>
        <dbReference type="EMBL" id="PSJ31079.1"/>
    </source>
</evidence>
<dbReference type="EMBL" id="JYGE01000006">
    <property type="protein sequence ID" value="PSJ31079.1"/>
    <property type="molecule type" value="Genomic_DNA"/>
</dbReference>